<dbReference type="SMART" id="SM00387">
    <property type="entry name" value="HATPase_c"/>
    <property type="match status" value="1"/>
</dbReference>
<dbReference type="RefSeq" id="WP_110938602.1">
    <property type="nucleotide sequence ID" value="NZ_KZ614147.1"/>
</dbReference>
<keyword evidence="6" id="KW-0418">Kinase</keyword>
<dbReference type="InterPro" id="IPR036890">
    <property type="entry name" value="HATPase_C_sf"/>
</dbReference>
<dbReference type="EMBL" id="PDOE01000002">
    <property type="protein sequence ID" value="RKL68262.1"/>
    <property type="molecule type" value="Genomic_DNA"/>
</dbReference>
<dbReference type="Pfam" id="PF02518">
    <property type="entry name" value="HATPase_c"/>
    <property type="match status" value="1"/>
</dbReference>
<organism evidence="10 11">
    <name type="scientific">Salipaludibacillus neizhouensis</name>
    <dbReference type="NCBI Taxonomy" id="885475"/>
    <lineage>
        <taxon>Bacteria</taxon>
        <taxon>Bacillati</taxon>
        <taxon>Bacillota</taxon>
        <taxon>Bacilli</taxon>
        <taxon>Bacillales</taxon>
        <taxon>Bacillaceae</taxon>
    </lineage>
</organism>
<dbReference type="InterPro" id="IPR003661">
    <property type="entry name" value="HisK_dim/P_dom"/>
</dbReference>
<evidence type="ECO:0000256" key="3">
    <source>
        <dbReference type="ARBA" id="ARBA00022553"/>
    </source>
</evidence>
<dbReference type="Gene3D" id="3.30.565.10">
    <property type="entry name" value="Histidine kinase-like ATPase, C-terminal domain"/>
    <property type="match status" value="1"/>
</dbReference>
<dbReference type="PRINTS" id="PR00344">
    <property type="entry name" value="BCTRLSENSOR"/>
</dbReference>
<dbReference type="SUPFAM" id="SSF55874">
    <property type="entry name" value="ATPase domain of HSP90 chaperone/DNA topoisomerase II/histidine kinase"/>
    <property type="match status" value="1"/>
</dbReference>
<evidence type="ECO:0000256" key="5">
    <source>
        <dbReference type="ARBA" id="ARBA00022741"/>
    </source>
</evidence>
<dbReference type="PROSITE" id="PS50109">
    <property type="entry name" value="HIS_KIN"/>
    <property type="match status" value="1"/>
</dbReference>
<keyword evidence="7" id="KW-0067">ATP-binding</keyword>
<dbReference type="InterPro" id="IPR036097">
    <property type="entry name" value="HisK_dim/P_sf"/>
</dbReference>
<keyword evidence="3" id="KW-0597">Phosphoprotein</keyword>
<evidence type="ECO:0000256" key="7">
    <source>
        <dbReference type="ARBA" id="ARBA00022840"/>
    </source>
</evidence>
<protein>
    <recommendedName>
        <fullName evidence="2">histidine kinase</fullName>
        <ecNumber evidence="2">2.7.13.3</ecNumber>
    </recommendedName>
</protein>
<dbReference type="GO" id="GO:0000155">
    <property type="term" value="F:phosphorelay sensor kinase activity"/>
    <property type="evidence" value="ECO:0007669"/>
    <property type="project" value="InterPro"/>
</dbReference>
<name>A0A3A9KCK1_9BACI</name>
<dbReference type="EC" id="2.7.13.3" evidence="2"/>
<dbReference type="InterPro" id="IPR004358">
    <property type="entry name" value="Sig_transdc_His_kin-like_C"/>
</dbReference>
<dbReference type="CDD" id="cd00082">
    <property type="entry name" value="HisKA"/>
    <property type="match status" value="1"/>
</dbReference>
<dbReference type="OrthoDB" id="9815750at2"/>
<accession>A0A3A9KCK1</accession>
<dbReference type="SMART" id="SM00388">
    <property type="entry name" value="HisKA"/>
    <property type="match status" value="1"/>
</dbReference>
<evidence type="ECO:0000313" key="11">
    <source>
        <dbReference type="Proteomes" id="UP000281498"/>
    </source>
</evidence>
<dbReference type="Proteomes" id="UP000281498">
    <property type="component" value="Unassembled WGS sequence"/>
</dbReference>
<evidence type="ECO:0000259" key="9">
    <source>
        <dbReference type="PROSITE" id="PS50109"/>
    </source>
</evidence>
<feature type="domain" description="Histidine kinase" evidence="9">
    <location>
        <begin position="49"/>
        <end position="261"/>
    </location>
</feature>
<dbReference type="PANTHER" id="PTHR43065">
    <property type="entry name" value="SENSOR HISTIDINE KINASE"/>
    <property type="match status" value="1"/>
</dbReference>
<evidence type="ECO:0000256" key="2">
    <source>
        <dbReference type="ARBA" id="ARBA00012438"/>
    </source>
</evidence>
<dbReference type="Gene3D" id="1.10.287.130">
    <property type="match status" value="1"/>
</dbReference>
<dbReference type="AlphaFoldDB" id="A0A3A9KCK1"/>
<keyword evidence="4" id="KW-0808">Transferase</keyword>
<dbReference type="GO" id="GO:0005524">
    <property type="term" value="F:ATP binding"/>
    <property type="evidence" value="ECO:0007669"/>
    <property type="project" value="UniProtKB-KW"/>
</dbReference>
<evidence type="ECO:0000256" key="1">
    <source>
        <dbReference type="ARBA" id="ARBA00000085"/>
    </source>
</evidence>
<dbReference type="InterPro" id="IPR005467">
    <property type="entry name" value="His_kinase_dom"/>
</dbReference>
<proteinExistence type="predicted"/>
<gene>
    <name evidence="10" type="ORF">CR203_07200</name>
</gene>
<dbReference type="SUPFAM" id="SSF47384">
    <property type="entry name" value="Homodimeric domain of signal transducing histidine kinase"/>
    <property type="match status" value="1"/>
</dbReference>
<evidence type="ECO:0000256" key="8">
    <source>
        <dbReference type="ARBA" id="ARBA00023012"/>
    </source>
</evidence>
<reference evidence="10 11" key="1">
    <citation type="submission" date="2017-10" db="EMBL/GenBank/DDBJ databases">
        <title>Bacillus sp. nov., a halophilic bacterium isolated from a Keqin Lake.</title>
        <authorList>
            <person name="Wang H."/>
        </authorList>
    </citation>
    <scope>NUCLEOTIDE SEQUENCE [LARGE SCALE GENOMIC DNA]</scope>
    <source>
        <strain evidence="10 11">KCTC 13187</strain>
    </source>
</reference>
<keyword evidence="8" id="KW-0902">Two-component regulatory system</keyword>
<dbReference type="CDD" id="cd00075">
    <property type="entry name" value="HATPase"/>
    <property type="match status" value="1"/>
</dbReference>
<dbReference type="InterPro" id="IPR003594">
    <property type="entry name" value="HATPase_dom"/>
</dbReference>
<evidence type="ECO:0000313" key="10">
    <source>
        <dbReference type="EMBL" id="RKL68262.1"/>
    </source>
</evidence>
<keyword evidence="5" id="KW-0547">Nucleotide-binding</keyword>
<comment type="caution">
    <text evidence="10">The sequence shown here is derived from an EMBL/GenBank/DDBJ whole genome shotgun (WGS) entry which is preliminary data.</text>
</comment>
<evidence type="ECO:0000256" key="4">
    <source>
        <dbReference type="ARBA" id="ARBA00022679"/>
    </source>
</evidence>
<dbReference type="PANTHER" id="PTHR43065:SF10">
    <property type="entry name" value="PEROXIDE STRESS-ACTIVATED HISTIDINE KINASE MAK3"/>
    <property type="match status" value="1"/>
</dbReference>
<comment type="catalytic activity">
    <reaction evidence="1">
        <text>ATP + protein L-histidine = ADP + protein N-phospho-L-histidine.</text>
        <dbReference type="EC" id="2.7.13.3"/>
    </reaction>
</comment>
<dbReference type="Pfam" id="PF00512">
    <property type="entry name" value="HisKA"/>
    <property type="match status" value="1"/>
</dbReference>
<keyword evidence="11" id="KW-1185">Reference proteome</keyword>
<evidence type="ECO:0000256" key="6">
    <source>
        <dbReference type="ARBA" id="ARBA00022777"/>
    </source>
</evidence>
<sequence>MWPFLKKQPTKNGNTKTQIELNQDKSFDQTEGNQSTDDYHKAIGKMSAFFAHEIRNPLTSIIGFTQVLERDDTVKGDPNVSNYISIIKDEAVKMELLIQELLSLSNTHLHQDNLSIIDVKLSINKVIRLFEMNQSFDNVSFSAQTTDETYITGNETRFERVLTNMFNNSIEAFENNKGKIDITLTKNEDYVYINISDNGPGIAEEHIDQIFFPFYTTKDEGTGIGLPICKAIIETLNGTLEIKNHQKQTGTHVIMRLPASKHTYYRN</sequence>